<accession>A0A2G9ZLE9</accession>
<evidence type="ECO:0000256" key="2">
    <source>
        <dbReference type="HAMAP-Rule" id="MF_00634"/>
    </source>
</evidence>
<dbReference type="SMART" id="SM01152">
    <property type="entry name" value="DUF167"/>
    <property type="match status" value="1"/>
</dbReference>
<proteinExistence type="inferred from homology"/>
<dbReference type="Gene3D" id="3.30.1200.10">
    <property type="entry name" value="YggU-like"/>
    <property type="match status" value="1"/>
</dbReference>
<dbReference type="InterPro" id="IPR036591">
    <property type="entry name" value="YggU-like_sf"/>
</dbReference>
<organism evidence="3 4">
    <name type="scientific">Candidatus Falkowbacteria bacterium CG23_combo_of_CG06-09_8_20_14_all_49_15</name>
    <dbReference type="NCBI Taxonomy" id="1974572"/>
    <lineage>
        <taxon>Bacteria</taxon>
        <taxon>Candidatus Falkowiibacteriota</taxon>
    </lineage>
</organism>
<dbReference type="NCBIfam" id="TIGR00251">
    <property type="entry name" value="DUF167 family protein"/>
    <property type="match status" value="1"/>
</dbReference>
<dbReference type="EMBL" id="PCSD01000029">
    <property type="protein sequence ID" value="PIP33995.1"/>
    <property type="molecule type" value="Genomic_DNA"/>
</dbReference>
<dbReference type="HAMAP" id="MF_00634">
    <property type="entry name" value="UPF0235"/>
    <property type="match status" value="1"/>
</dbReference>
<name>A0A2G9ZLE9_9BACT</name>
<protein>
    <recommendedName>
        <fullName evidence="2">UPF0235 protein COX22_01445</fullName>
    </recommendedName>
</protein>
<gene>
    <name evidence="3" type="ORF">COX22_01445</name>
</gene>
<dbReference type="AlphaFoldDB" id="A0A2G9ZLE9"/>
<reference evidence="3 4" key="1">
    <citation type="submission" date="2017-09" db="EMBL/GenBank/DDBJ databases">
        <title>Depth-based differentiation of microbial function through sediment-hosted aquifers and enrichment of novel symbionts in the deep terrestrial subsurface.</title>
        <authorList>
            <person name="Probst A.J."/>
            <person name="Ladd B."/>
            <person name="Jarett J.K."/>
            <person name="Geller-Mcgrath D.E."/>
            <person name="Sieber C.M."/>
            <person name="Emerson J.B."/>
            <person name="Anantharaman K."/>
            <person name="Thomas B.C."/>
            <person name="Malmstrom R."/>
            <person name="Stieglmeier M."/>
            <person name="Klingl A."/>
            <person name="Woyke T."/>
            <person name="Ryan C.M."/>
            <person name="Banfield J.F."/>
        </authorList>
    </citation>
    <scope>NUCLEOTIDE SEQUENCE [LARGE SCALE GENOMIC DNA]</scope>
    <source>
        <strain evidence="3">CG23_combo_of_CG06-09_8_20_14_all_49_15</strain>
    </source>
</reference>
<sequence length="90" mass="9914">MTINDLKRKIAAGGKVVFTVKVIPRRPQSAYAGEMADGAMKISLKAAPEKGRANQELLDFLAALLKPYKLKIKIISGRAGRRKIIEILPR</sequence>
<evidence type="ECO:0000313" key="4">
    <source>
        <dbReference type="Proteomes" id="UP000230729"/>
    </source>
</evidence>
<dbReference type="SUPFAM" id="SSF69786">
    <property type="entry name" value="YggU-like"/>
    <property type="match status" value="1"/>
</dbReference>
<dbReference type="Pfam" id="PF02594">
    <property type="entry name" value="DUF167"/>
    <property type="match status" value="1"/>
</dbReference>
<evidence type="ECO:0000313" key="3">
    <source>
        <dbReference type="EMBL" id="PIP33995.1"/>
    </source>
</evidence>
<dbReference type="InterPro" id="IPR003746">
    <property type="entry name" value="DUF167"/>
</dbReference>
<comment type="caution">
    <text evidence="3">The sequence shown here is derived from an EMBL/GenBank/DDBJ whole genome shotgun (WGS) entry which is preliminary data.</text>
</comment>
<comment type="similarity">
    <text evidence="1 2">Belongs to the UPF0235 family.</text>
</comment>
<dbReference type="Proteomes" id="UP000230729">
    <property type="component" value="Unassembled WGS sequence"/>
</dbReference>
<evidence type="ECO:0000256" key="1">
    <source>
        <dbReference type="ARBA" id="ARBA00010364"/>
    </source>
</evidence>